<evidence type="ECO:0000256" key="4">
    <source>
        <dbReference type="ARBA" id="ARBA00022692"/>
    </source>
</evidence>
<evidence type="ECO:0000256" key="1">
    <source>
        <dbReference type="ARBA" id="ARBA00004308"/>
    </source>
</evidence>
<sequence>MCFMMDPIYGKKMHVQFPQRFDGIDRNDRYSNRNIVFFDVRCVFRRRQALYGFDSPPRRKPPAKTAIVGQNGAFFACCRSRKKNEENVTKEGEQENAPCW</sequence>
<dbReference type="GO" id="GO:0016020">
    <property type="term" value="C:membrane"/>
    <property type="evidence" value="ECO:0007669"/>
    <property type="project" value="InterPro"/>
</dbReference>
<evidence type="ECO:0000313" key="9">
    <source>
        <dbReference type="Proteomes" id="UP000631114"/>
    </source>
</evidence>
<gene>
    <name evidence="8" type="ORF">IFM89_030678</name>
</gene>
<accession>A0A835IYY5</accession>
<organism evidence="8 9">
    <name type="scientific">Coptis chinensis</name>
    <dbReference type="NCBI Taxonomy" id="261450"/>
    <lineage>
        <taxon>Eukaryota</taxon>
        <taxon>Viridiplantae</taxon>
        <taxon>Streptophyta</taxon>
        <taxon>Embryophyta</taxon>
        <taxon>Tracheophyta</taxon>
        <taxon>Spermatophyta</taxon>
        <taxon>Magnoliopsida</taxon>
        <taxon>Ranunculales</taxon>
        <taxon>Ranunculaceae</taxon>
        <taxon>Coptidoideae</taxon>
        <taxon>Coptis</taxon>
    </lineage>
</organism>
<dbReference type="EMBL" id="JADFTS010000001">
    <property type="protein sequence ID" value="KAF9626013.1"/>
    <property type="molecule type" value="Genomic_DNA"/>
</dbReference>
<dbReference type="PANTHER" id="PTHR13301">
    <property type="entry name" value="X-BOX TRANSCRIPTION FACTOR-RELATED"/>
    <property type="match status" value="1"/>
</dbReference>
<evidence type="ECO:0000256" key="6">
    <source>
        <dbReference type="ARBA" id="ARBA00023136"/>
    </source>
</evidence>
<evidence type="ECO:0000256" key="7">
    <source>
        <dbReference type="ARBA" id="ARBA00023316"/>
    </source>
</evidence>
<keyword evidence="4" id="KW-0812">Transmembrane</keyword>
<proteinExistence type="predicted"/>
<name>A0A835IYY5_9MAGN</name>
<dbReference type="GO" id="GO:0071555">
    <property type="term" value="P:cell wall organization"/>
    <property type="evidence" value="ECO:0007669"/>
    <property type="project" value="UniProtKB-KW"/>
</dbReference>
<keyword evidence="9" id="KW-1185">Reference proteome</keyword>
<comment type="subcellular location">
    <subcellularLocation>
        <location evidence="1">Endomembrane system</location>
    </subcellularLocation>
</comment>
<feature type="non-terminal residue" evidence="8">
    <location>
        <position position="1"/>
    </location>
</feature>
<evidence type="ECO:0000256" key="2">
    <source>
        <dbReference type="ARBA" id="ARBA00022676"/>
    </source>
</evidence>
<dbReference type="Pfam" id="PF03552">
    <property type="entry name" value="Cellulose_synt"/>
    <property type="match status" value="1"/>
</dbReference>
<dbReference type="OrthoDB" id="1931573at2759"/>
<dbReference type="GO" id="GO:0016760">
    <property type="term" value="F:cellulose synthase (UDP-forming) activity"/>
    <property type="evidence" value="ECO:0007669"/>
    <property type="project" value="InterPro"/>
</dbReference>
<dbReference type="InterPro" id="IPR005150">
    <property type="entry name" value="Cellulose_synth"/>
</dbReference>
<dbReference type="Proteomes" id="UP000631114">
    <property type="component" value="Unassembled WGS sequence"/>
</dbReference>
<keyword evidence="5" id="KW-1133">Transmembrane helix</keyword>
<comment type="caution">
    <text evidence="8">The sequence shown here is derived from an EMBL/GenBank/DDBJ whole genome shotgun (WGS) entry which is preliminary data.</text>
</comment>
<dbReference type="AlphaFoldDB" id="A0A835IYY5"/>
<evidence type="ECO:0000313" key="8">
    <source>
        <dbReference type="EMBL" id="KAF9626013.1"/>
    </source>
</evidence>
<dbReference type="GO" id="GO:0030244">
    <property type="term" value="P:cellulose biosynthetic process"/>
    <property type="evidence" value="ECO:0007669"/>
    <property type="project" value="InterPro"/>
</dbReference>
<evidence type="ECO:0000256" key="3">
    <source>
        <dbReference type="ARBA" id="ARBA00022679"/>
    </source>
</evidence>
<evidence type="ECO:0000256" key="5">
    <source>
        <dbReference type="ARBA" id="ARBA00022989"/>
    </source>
</evidence>
<keyword evidence="3" id="KW-0808">Transferase</keyword>
<keyword evidence="7" id="KW-0961">Cell wall biogenesis/degradation</keyword>
<protein>
    <submittedName>
        <fullName evidence="8">Uncharacterized protein</fullName>
    </submittedName>
</protein>
<dbReference type="GO" id="GO:0012505">
    <property type="term" value="C:endomembrane system"/>
    <property type="evidence" value="ECO:0007669"/>
    <property type="project" value="UniProtKB-SubCell"/>
</dbReference>
<keyword evidence="6" id="KW-0472">Membrane</keyword>
<keyword evidence="2" id="KW-0328">Glycosyltransferase</keyword>
<reference evidence="8 9" key="1">
    <citation type="submission" date="2020-10" db="EMBL/GenBank/DDBJ databases">
        <title>The Coptis chinensis genome and diversification of protoberbering-type alkaloids.</title>
        <authorList>
            <person name="Wang B."/>
            <person name="Shu S."/>
            <person name="Song C."/>
            <person name="Liu Y."/>
        </authorList>
    </citation>
    <scope>NUCLEOTIDE SEQUENCE [LARGE SCALE GENOMIC DNA]</scope>
    <source>
        <strain evidence="8">HL-2020</strain>
        <tissue evidence="8">Leaf</tissue>
    </source>
</reference>